<sequence length="11" mass="1473">MCYIFNNWLRL</sequence>
<name>A0A177ASJ1_9BILA</name>
<reference evidence="1 2" key="1">
    <citation type="submission" date="2016-04" db="EMBL/GenBank/DDBJ databases">
        <title>The genome of Intoshia linei affirms orthonectids as highly simplified spiralians.</title>
        <authorList>
            <person name="Mikhailov K.V."/>
            <person name="Slusarev G.S."/>
            <person name="Nikitin M.A."/>
            <person name="Logacheva M.D."/>
            <person name="Penin A."/>
            <person name="Aleoshin V."/>
            <person name="Panchin Y.V."/>
        </authorList>
    </citation>
    <scope>NUCLEOTIDE SEQUENCE [LARGE SCALE GENOMIC DNA]</scope>
    <source>
        <strain evidence="1">Intl2013</strain>
        <tissue evidence="1">Whole animal</tissue>
    </source>
</reference>
<accession>A0A177ASJ1</accession>
<keyword evidence="2" id="KW-1185">Reference proteome</keyword>
<evidence type="ECO:0000313" key="1">
    <source>
        <dbReference type="EMBL" id="OAF64966.1"/>
    </source>
</evidence>
<protein>
    <submittedName>
        <fullName evidence="1">Uncharacterized protein</fullName>
    </submittedName>
</protein>
<evidence type="ECO:0000313" key="2">
    <source>
        <dbReference type="Proteomes" id="UP000078046"/>
    </source>
</evidence>
<organism evidence="1 2">
    <name type="scientific">Intoshia linei</name>
    <dbReference type="NCBI Taxonomy" id="1819745"/>
    <lineage>
        <taxon>Eukaryota</taxon>
        <taxon>Metazoa</taxon>
        <taxon>Spiralia</taxon>
        <taxon>Lophotrochozoa</taxon>
        <taxon>Mesozoa</taxon>
        <taxon>Orthonectida</taxon>
        <taxon>Rhopaluridae</taxon>
        <taxon>Intoshia</taxon>
    </lineage>
</organism>
<dbReference type="Proteomes" id="UP000078046">
    <property type="component" value="Unassembled WGS sequence"/>
</dbReference>
<proteinExistence type="predicted"/>
<dbReference type="EMBL" id="LWCA01001517">
    <property type="protein sequence ID" value="OAF64966.1"/>
    <property type="molecule type" value="Genomic_DNA"/>
</dbReference>
<gene>
    <name evidence="1" type="ORF">A3Q56_07303</name>
</gene>
<comment type="caution">
    <text evidence="1">The sequence shown here is derived from an EMBL/GenBank/DDBJ whole genome shotgun (WGS) entry which is preliminary data.</text>
</comment>